<accession>A0A1B1UDJ3</accession>
<organism evidence="2 3">
    <name type="scientific">Bradyrhizobium icense</name>
    <dbReference type="NCBI Taxonomy" id="1274631"/>
    <lineage>
        <taxon>Bacteria</taxon>
        <taxon>Pseudomonadati</taxon>
        <taxon>Pseudomonadota</taxon>
        <taxon>Alphaproteobacteria</taxon>
        <taxon>Hyphomicrobiales</taxon>
        <taxon>Nitrobacteraceae</taxon>
        <taxon>Bradyrhizobium</taxon>
    </lineage>
</organism>
<dbReference type="RefSeq" id="WP_065728112.1">
    <property type="nucleotide sequence ID" value="NZ_CP016428.1"/>
</dbReference>
<dbReference type="PROSITE" id="PS51257">
    <property type="entry name" value="PROKAR_LIPOPROTEIN"/>
    <property type="match status" value="1"/>
</dbReference>
<sequence>MNGVGRFKRLLLVATAVVIPVLVVAACAIQLRGDGENTSAGSPASRATDPLAAKLERCRTVTSEQTAELEECRRMWTENRRRFLGQKKAPKVDTPVNDERQPKGRSRLPQDWPSVATPESE</sequence>
<dbReference type="KEGG" id="bic:LMTR13_12285"/>
<reference evidence="2 3" key="1">
    <citation type="submission" date="2016-07" db="EMBL/GenBank/DDBJ databases">
        <title>Complete genome sequence of Bradyrhizobium icense LMTR 13T, a potential inoculant strain isolated from lima bean (Phaseolus lunatus) in Peru.</title>
        <authorList>
            <person name="Ormeno-Orrillo E."/>
            <person name="Duran D."/>
            <person name="Rogel M.A."/>
            <person name="Rey L."/>
            <person name="Imperial J."/>
            <person name="Ruiz-Argueso T."/>
            <person name="Martinez-Romero E."/>
        </authorList>
    </citation>
    <scope>NUCLEOTIDE SEQUENCE [LARGE SCALE GENOMIC DNA]</scope>
    <source>
        <strain evidence="2 3">LMTR 13</strain>
    </source>
</reference>
<name>A0A1B1UDJ3_9BRAD</name>
<dbReference type="STRING" id="1274631.LMTR13_12285"/>
<protein>
    <recommendedName>
        <fullName evidence="4">Entry exclusion protein TrbK-alt</fullName>
    </recommendedName>
</protein>
<evidence type="ECO:0000313" key="2">
    <source>
        <dbReference type="EMBL" id="ANW00839.1"/>
    </source>
</evidence>
<proteinExistence type="predicted"/>
<dbReference type="Proteomes" id="UP000092839">
    <property type="component" value="Chromosome"/>
</dbReference>
<feature type="region of interest" description="Disordered" evidence="1">
    <location>
        <begin position="83"/>
        <end position="121"/>
    </location>
</feature>
<dbReference type="NCBIfam" id="TIGR04360">
    <property type="entry name" value="other_trbK"/>
    <property type="match status" value="1"/>
</dbReference>
<dbReference type="AlphaFoldDB" id="A0A1B1UDJ3"/>
<evidence type="ECO:0008006" key="4">
    <source>
        <dbReference type="Google" id="ProtNLM"/>
    </source>
</evidence>
<evidence type="ECO:0000313" key="3">
    <source>
        <dbReference type="Proteomes" id="UP000092839"/>
    </source>
</evidence>
<evidence type="ECO:0000256" key="1">
    <source>
        <dbReference type="SAM" id="MobiDB-lite"/>
    </source>
</evidence>
<dbReference type="OrthoDB" id="9815800at2"/>
<keyword evidence="3" id="KW-1185">Reference proteome</keyword>
<dbReference type="Pfam" id="PF20084">
    <property type="entry name" value="TrbK"/>
    <property type="match status" value="1"/>
</dbReference>
<dbReference type="InterPro" id="IPR027587">
    <property type="entry name" value="TrbK"/>
</dbReference>
<dbReference type="EMBL" id="CP016428">
    <property type="protein sequence ID" value="ANW00839.1"/>
    <property type="molecule type" value="Genomic_DNA"/>
</dbReference>
<gene>
    <name evidence="2" type="ORF">LMTR13_12285</name>
</gene>